<dbReference type="Gene3D" id="3.40.50.150">
    <property type="entry name" value="Vaccinia Virus protein VP39"/>
    <property type="match status" value="1"/>
</dbReference>
<dbReference type="SUPFAM" id="SSF53335">
    <property type="entry name" value="S-adenosyl-L-methionine-dependent methyltransferases"/>
    <property type="match status" value="1"/>
</dbReference>
<dbReference type="eggNOG" id="COG2227">
    <property type="taxonomic scope" value="Bacteria"/>
</dbReference>
<keyword evidence="2" id="KW-0808">Transferase</keyword>
<dbReference type="InterPro" id="IPR041698">
    <property type="entry name" value="Methyltransf_25"/>
</dbReference>
<evidence type="ECO:0000256" key="2">
    <source>
        <dbReference type="ARBA" id="ARBA00022679"/>
    </source>
</evidence>
<gene>
    <name evidence="5" type="ordered locus">DGo_CA0848</name>
</gene>
<dbReference type="InterPro" id="IPR029063">
    <property type="entry name" value="SAM-dependent_MTases_sf"/>
</dbReference>
<dbReference type="PANTHER" id="PTHR43464">
    <property type="entry name" value="METHYLTRANSFERASE"/>
    <property type="match status" value="1"/>
</dbReference>
<evidence type="ECO:0000256" key="3">
    <source>
        <dbReference type="ARBA" id="ARBA00022691"/>
    </source>
</evidence>
<evidence type="ECO:0000259" key="4">
    <source>
        <dbReference type="Pfam" id="PF13649"/>
    </source>
</evidence>
<evidence type="ECO:0000313" key="5">
    <source>
        <dbReference type="EMBL" id="AFD24775.1"/>
    </source>
</evidence>
<dbReference type="PANTHER" id="PTHR43464:SF19">
    <property type="entry name" value="UBIQUINONE BIOSYNTHESIS O-METHYLTRANSFERASE, MITOCHONDRIAL"/>
    <property type="match status" value="1"/>
</dbReference>
<protein>
    <recommendedName>
        <fullName evidence="4">Methyltransferase domain-containing protein</fullName>
    </recommendedName>
</protein>
<dbReference type="GO" id="GO:0008168">
    <property type="term" value="F:methyltransferase activity"/>
    <property type="evidence" value="ECO:0007669"/>
    <property type="project" value="UniProtKB-KW"/>
</dbReference>
<feature type="domain" description="Methyltransferase" evidence="4">
    <location>
        <begin position="47"/>
        <end position="139"/>
    </location>
</feature>
<proteinExistence type="predicted"/>
<keyword evidence="1" id="KW-0489">Methyltransferase</keyword>
<dbReference type="KEGG" id="dgo:DGo_CA0848"/>
<keyword evidence="6" id="KW-1185">Reference proteome</keyword>
<dbReference type="EMBL" id="CP002191">
    <property type="protein sequence ID" value="AFD24775.1"/>
    <property type="molecule type" value="Genomic_DNA"/>
</dbReference>
<evidence type="ECO:0000313" key="6">
    <source>
        <dbReference type="Proteomes" id="UP000007575"/>
    </source>
</evidence>
<dbReference type="GO" id="GO:0032259">
    <property type="term" value="P:methylation"/>
    <property type="evidence" value="ECO:0007669"/>
    <property type="project" value="UniProtKB-KW"/>
</dbReference>
<reference evidence="5 6" key="1">
    <citation type="journal article" date="2012" name="PLoS ONE">
        <title>Genome sequence and transcriptome analysis of the radioresistant bacterium Deinococcus gobiensis: insights into the extreme environmental adaptations.</title>
        <authorList>
            <person name="Yuan M."/>
            <person name="Chen M."/>
            <person name="Zhang W."/>
            <person name="Lu W."/>
            <person name="Wang J."/>
            <person name="Yang M."/>
            <person name="Zhao P."/>
            <person name="Tang R."/>
            <person name="Li X."/>
            <person name="Hao Y."/>
            <person name="Zhou Z."/>
            <person name="Zhan Y."/>
            <person name="Yu H."/>
            <person name="Teng C."/>
            <person name="Yan Y."/>
            <person name="Ping S."/>
            <person name="Wang Y."/>
            <person name="Lin M."/>
        </authorList>
    </citation>
    <scope>NUCLEOTIDE SEQUENCE [LARGE SCALE GENOMIC DNA]</scope>
    <source>
        <strain evidence="5 6">I-0</strain>
    </source>
</reference>
<dbReference type="HOGENOM" id="CLU_069129_7_4_0"/>
<name>H8GYC2_DEIGI</name>
<dbReference type="AlphaFoldDB" id="H8GYC2"/>
<dbReference type="PATRIC" id="fig|745776.4.peg.870"/>
<dbReference type="STRING" id="745776.DGo_CA0848"/>
<sequence>MRHAGPVAPHPEYDDPRLVPLYDRMNRWGRDDDFFLALANETPQARILDLGCGTGRLTLALAGAGHEVTGLDPAQASLDWARSKPGAQRVRWRIGTAADAPAGAFDLVLMTGHVAQVFTSAQAWRDVLRQIHRALRPGGRLAFDSRDPAARAWEVWDSAGERERFTLPGGEEVEVWTTLHGVEAGEMDEGALVTFGGQFFFPATGETVADTSSLRFRSGAQLRETLEAAGFGTEHVFGGWQHEAVGQGSGELVVVARAR</sequence>
<accession>H8GYC2</accession>
<keyword evidence="3" id="KW-0949">S-adenosyl-L-methionine</keyword>
<dbReference type="CDD" id="cd02440">
    <property type="entry name" value="AdoMet_MTases"/>
    <property type="match status" value="1"/>
</dbReference>
<dbReference type="Proteomes" id="UP000007575">
    <property type="component" value="Chromosome"/>
</dbReference>
<organism evidence="5 6">
    <name type="scientific">Deinococcus gobiensis (strain DSM 21396 / JCM 16679 / CGMCC 1.7299 / I-0)</name>
    <dbReference type="NCBI Taxonomy" id="745776"/>
    <lineage>
        <taxon>Bacteria</taxon>
        <taxon>Thermotogati</taxon>
        <taxon>Deinococcota</taxon>
        <taxon>Deinococci</taxon>
        <taxon>Deinococcales</taxon>
        <taxon>Deinococcaceae</taxon>
        <taxon>Deinococcus</taxon>
    </lineage>
</organism>
<evidence type="ECO:0000256" key="1">
    <source>
        <dbReference type="ARBA" id="ARBA00022603"/>
    </source>
</evidence>
<dbReference type="Pfam" id="PF13649">
    <property type="entry name" value="Methyltransf_25"/>
    <property type="match status" value="1"/>
</dbReference>